<protein>
    <submittedName>
        <fullName evidence="1">Uncharacterized protein</fullName>
    </submittedName>
</protein>
<organism evidence="1 2">
    <name type="scientific">Croceitalea rosinachiae</name>
    <dbReference type="NCBI Taxonomy" id="3075596"/>
    <lineage>
        <taxon>Bacteria</taxon>
        <taxon>Pseudomonadati</taxon>
        <taxon>Bacteroidota</taxon>
        <taxon>Flavobacteriia</taxon>
        <taxon>Flavobacteriales</taxon>
        <taxon>Flavobacteriaceae</taxon>
        <taxon>Croceitalea</taxon>
    </lineage>
</organism>
<evidence type="ECO:0000313" key="2">
    <source>
        <dbReference type="Proteomes" id="UP001255246"/>
    </source>
</evidence>
<comment type="caution">
    <text evidence="1">The sequence shown here is derived from an EMBL/GenBank/DDBJ whole genome shotgun (WGS) entry which is preliminary data.</text>
</comment>
<keyword evidence="2" id="KW-1185">Reference proteome</keyword>
<dbReference type="RefSeq" id="WP_311350903.1">
    <property type="nucleotide sequence ID" value="NZ_JAVRHR010000002.1"/>
</dbReference>
<name>A0ABU3AAW3_9FLAO</name>
<gene>
    <name evidence="1" type="ORF">RM706_09815</name>
</gene>
<evidence type="ECO:0000313" key="1">
    <source>
        <dbReference type="EMBL" id="MDT0607327.1"/>
    </source>
</evidence>
<accession>A0ABU3AAW3</accession>
<proteinExistence type="predicted"/>
<dbReference type="EMBL" id="JAVRHR010000002">
    <property type="protein sequence ID" value="MDT0607327.1"/>
    <property type="molecule type" value="Genomic_DNA"/>
</dbReference>
<reference evidence="1 2" key="1">
    <citation type="submission" date="2023-09" db="EMBL/GenBank/DDBJ databases">
        <authorList>
            <person name="Rey-Velasco X."/>
        </authorList>
    </citation>
    <scope>NUCLEOTIDE SEQUENCE [LARGE SCALE GENOMIC DNA]</scope>
    <source>
        <strain evidence="1 2">F388</strain>
    </source>
</reference>
<sequence>MKSKKELTNLASISFCISISILFYSNSLAQSGNLKVFQPLIGKTWVAEGNWGNGTKFKQETTFSYDLDSTIIIANSNGFINKEQTKFGDRNHGIRKWDEESEAIRFWEFDVFGGVTTGKILVDGKNMRYEYQYGTTVISDFWEYIDATTYNFTIGNYEEGKWQQKYLETQFKALNKP</sequence>
<dbReference type="Proteomes" id="UP001255246">
    <property type="component" value="Unassembled WGS sequence"/>
</dbReference>